<dbReference type="CDD" id="cd07475">
    <property type="entry name" value="Peptidases_S8_C5a_Peptidase"/>
    <property type="match status" value="1"/>
</dbReference>
<evidence type="ECO:0000256" key="4">
    <source>
        <dbReference type="ARBA" id="ARBA00022512"/>
    </source>
</evidence>
<dbReference type="PANTHER" id="PTHR43806">
    <property type="entry name" value="PEPTIDASE S8"/>
    <property type="match status" value="1"/>
</dbReference>
<dbReference type="Gene3D" id="3.40.50.200">
    <property type="entry name" value="Peptidase S8/S53 domain"/>
    <property type="match status" value="1"/>
</dbReference>
<dbReference type="OrthoDB" id="9798386at2"/>
<dbReference type="AlphaFoldDB" id="A0A2N5GQC7"/>
<evidence type="ECO:0000256" key="14">
    <source>
        <dbReference type="RuleBase" id="RU003355"/>
    </source>
</evidence>
<keyword evidence="22" id="KW-1185">Reference proteome</keyword>
<evidence type="ECO:0000256" key="5">
    <source>
        <dbReference type="ARBA" id="ARBA00022525"/>
    </source>
</evidence>
<evidence type="ECO:0000313" key="20">
    <source>
        <dbReference type="EMBL" id="PLS00922.1"/>
    </source>
</evidence>
<dbReference type="Gene3D" id="2.60.40.1710">
    <property type="entry name" value="Subtilisin-like superfamily"/>
    <property type="match status" value="1"/>
</dbReference>
<evidence type="ECO:0000259" key="18">
    <source>
        <dbReference type="Pfam" id="PF06280"/>
    </source>
</evidence>
<comment type="subcellular location">
    <subcellularLocation>
        <location evidence="2">Secreted</location>
    </subcellularLocation>
</comment>
<evidence type="ECO:0000313" key="21">
    <source>
        <dbReference type="Proteomes" id="UP000234951"/>
    </source>
</evidence>
<dbReference type="CDD" id="cd02133">
    <property type="entry name" value="PA_C5a_like"/>
    <property type="match status" value="1"/>
</dbReference>
<comment type="caution">
    <text evidence="19">The sequence shown here is derived from an EMBL/GenBank/DDBJ whole genome shotgun (WGS) entry which is preliminary data.</text>
</comment>
<name>A0A2N5GQC7_9BACI</name>
<keyword evidence="5" id="KW-0964">Secreted</keyword>
<feature type="active site" description="Charge relay system" evidence="12 13">
    <location>
        <position position="193"/>
    </location>
</feature>
<evidence type="ECO:0000256" key="1">
    <source>
        <dbReference type="ARBA" id="ARBA00001913"/>
    </source>
</evidence>
<organism evidence="19 21">
    <name type="scientific">Bacillus canaveralius</name>
    <dbReference type="NCBI Taxonomy" id="1403243"/>
    <lineage>
        <taxon>Bacteria</taxon>
        <taxon>Bacillati</taxon>
        <taxon>Bacillota</taxon>
        <taxon>Bacilli</taxon>
        <taxon>Bacillales</taxon>
        <taxon>Bacillaceae</taxon>
        <taxon>Bacillus</taxon>
    </lineage>
</organism>
<dbReference type="Gene3D" id="2.60.40.10">
    <property type="entry name" value="Immunoglobulins"/>
    <property type="match status" value="1"/>
</dbReference>
<dbReference type="InterPro" id="IPR000209">
    <property type="entry name" value="Peptidase_S8/S53_dom"/>
</dbReference>
<dbReference type="PROSITE" id="PS51892">
    <property type="entry name" value="SUBTILASE"/>
    <property type="match status" value="1"/>
</dbReference>
<evidence type="ECO:0000256" key="11">
    <source>
        <dbReference type="ARBA" id="ARBA00022837"/>
    </source>
</evidence>
<evidence type="ECO:0000313" key="22">
    <source>
        <dbReference type="Proteomes" id="UP000235114"/>
    </source>
</evidence>
<dbReference type="PROSITE" id="PS00136">
    <property type="entry name" value="SUBTILASE_ASP"/>
    <property type="match status" value="1"/>
</dbReference>
<dbReference type="PANTHER" id="PTHR43806:SF11">
    <property type="entry name" value="CEREVISIN-RELATED"/>
    <property type="match status" value="1"/>
</dbReference>
<dbReference type="SUPFAM" id="SSF52743">
    <property type="entry name" value="Subtilisin-like"/>
    <property type="match status" value="1"/>
</dbReference>
<dbReference type="InterPro" id="IPR015500">
    <property type="entry name" value="Peptidase_S8_subtilisin-rel"/>
</dbReference>
<dbReference type="InterPro" id="IPR046450">
    <property type="entry name" value="PA_dom_sf"/>
</dbReference>
<evidence type="ECO:0000259" key="16">
    <source>
        <dbReference type="Pfam" id="PF00082"/>
    </source>
</evidence>
<accession>A0A2N5GQC7</accession>
<dbReference type="PROSITE" id="PS00137">
    <property type="entry name" value="SUBTILASE_HIS"/>
    <property type="match status" value="1"/>
</dbReference>
<dbReference type="EMBL" id="PGVD01000001">
    <property type="protein sequence ID" value="PLS00922.1"/>
    <property type="molecule type" value="Genomic_DNA"/>
</dbReference>
<dbReference type="GO" id="GO:0004252">
    <property type="term" value="F:serine-type endopeptidase activity"/>
    <property type="evidence" value="ECO:0007669"/>
    <property type="project" value="UniProtKB-UniRule"/>
</dbReference>
<dbReference type="Proteomes" id="UP000234951">
    <property type="component" value="Unassembled WGS sequence"/>
</dbReference>
<keyword evidence="8" id="KW-0677">Repeat</keyword>
<dbReference type="PRINTS" id="PR00723">
    <property type="entry name" value="SUBTILISIN"/>
</dbReference>
<evidence type="ECO:0000313" key="19">
    <source>
        <dbReference type="EMBL" id="PLR85080.1"/>
    </source>
</evidence>
<dbReference type="EMBL" id="PGVA01000008">
    <property type="protein sequence ID" value="PLR85080.1"/>
    <property type="molecule type" value="Genomic_DNA"/>
</dbReference>
<dbReference type="RefSeq" id="WP_101576022.1">
    <property type="nucleotide sequence ID" value="NZ_PGVA01000008.1"/>
</dbReference>
<keyword evidence="4" id="KW-0134">Cell wall</keyword>
<evidence type="ECO:0000256" key="3">
    <source>
        <dbReference type="ARBA" id="ARBA00011073"/>
    </source>
</evidence>
<dbReference type="InterPro" id="IPR023828">
    <property type="entry name" value="Peptidase_S8_Ser-AS"/>
</dbReference>
<keyword evidence="10 13" id="KW-0720">Serine protease</keyword>
<dbReference type="Gene3D" id="3.50.30.30">
    <property type="match status" value="1"/>
</dbReference>
<evidence type="ECO:0000256" key="7">
    <source>
        <dbReference type="ARBA" id="ARBA00022729"/>
    </source>
</evidence>
<comment type="similarity">
    <text evidence="3 13 14">Belongs to the peptidase S8 family.</text>
</comment>
<dbReference type="Pfam" id="PF00082">
    <property type="entry name" value="Peptidase_S8"/>
    <property type="match status" value="1"/>
</dbReference>
<feature type="active site" description="Charge relay system" evidence="12 13">
    <location>
        <position position="584"/>
    </location>
</feature>
<dbReference type="InterPro" id="IPR034216">
    <property type="entry name" value="C5a_Peptidase"/>
</dbReference>
<evidence type="ECO:0000256" key="15">
    <source>
        <dbReference type="SAM" id="SignalP"/>
    </source>
</evidence>
<evidence type="ECO:0000259" key="17">
    <source>
        <dbReference type="Pfam" id="PF02225"/>
    </source>
</evidence>
<protein>
    <submittedName>
        <fullName evidence="19">Lactocepin</fullName>
    </submittedName>
</protein>
<dbReference type="InterPro" id="IPR003137">
    <property type="entry name" value="PA_domain"/>
</dbReference>
<dbReference type="GO" id="GO:0006508">
    <property type="term" value="P:proteolysis"/>
    <property type="evidence" value="ECO:0007669"/>
    <property type="project" value="UniProtKB-KW"/>
</dbReference>
<dbReference type="InterPro" id="IPR050131">
    <property type="entry name" value="Peptidase_S8_subtilisin-like"/>
</dbReference>
<sequence>MKVKRILPVFLILLLAFSSAASGAAVPEKAKSTKGEENKRTVQQIKSEELEKQYKSTDIVRVIVEMKTEPTVLYAQKQGKRVKELAQATKKQLKAEKLSEHKKVKDRAKQSKVKLVEHESFTTIVNGFSADVMYGDIETVREMPEVSEVHIVHEYTRPQEKPEMLYSKELVQAQDAWRDYGFKGEGMVVGVIDTGLDPSHKDMVLSDTTEQDLTSEEVNKFKNENGLIGRYYTEKVPYGYNYMDQNHVIQDIAPGASMHGMHVGGTVGANGDEKNGGIKGVAPEAQLLALKVFGNDPNMPSTWGDIYVKAIDDAIVLGADVLNMSLGSTAGFVRPEDAEQKAIKRAVDNGILMSISAGNSAHFGNGFANPFTENPDIGVSGSPGVSYDSLQVASIENQFMDLDAATYAFGNETGKAAFLSASSVHPNDVPQKTFELAYAGLGTPEEVAAANVAGKYALIKRGSITFVEKAINAQNGGALGVIIYNNADGYVSMATDAAIKIPQLFMLKNDGDKLQAAIAAGEAVTVSFTGEKTKATNPAAGKMSDFTSWGLTPNLDFKPEITAPGGQIYSTLENNQYGMMSGTSMAAPHVSGGAALVLERVDNEFGVTGFDRVNVAKNLMMNTAQQVTDQGTVNAAFGWELPYSPRRQGAGIMQLHSALQTPVIVTEAKTNEAKVALKEVGDQFEFTLKAQNYNDSAVDYNVAANLQTDFAAYGELGWSPNALEAQKILDASVKVNGADNAVITVPANKSVTFKVQVDVSNAKVVDPSKTGNWDTPVAINEVFPNGYFVEGYVTLTDPTDTNAELTVPYVGFKGDWDKAPVLDGMKYDEKSFYGMSGAVTKSGTNYNYLGYDPVTDKFRSDTIAISPNGDNAQEQIIPVLSFLRNANEVKFAIVDEKGKTLRTLRTERSITKHYYDGGRGANYTLDANRAWDGKINNRLAKDGQYFYEIRSVVDFANAEWQSVKIPVKIDTAKPSVKAELTDGNTAVAIEAADNQGGAGVSYLDILAGEKSILTEPLSADTTKFAIPETVEPGTVLTVVAVDNAGNQNAATVTVAGESSDKTNPEVYLENPAALAIYNTNNINFTGRIVEQSGLKEFTIAGQPVEVTYNEAKKQYDFNTTLNLKDGFQTFEVKAIDNANNTTVFKRSVLVDATAPGVTVKGVPSNRFIKYNERNPKVDVTVKDNFDEIRFSLNGSEIFYQEFKEPYEMRSFEKTFRNIELELVEGENVFEFEAVDLAGNKTVKKVELYKLKKGERAPKRW</sequence>
<feature type="signal peptide" evidence="15">
    <location>
        <begin position="1"/>
        <end position="24"/>
    </location>
</feature>
<feature type="chain" id="PRO_5039232182" evidence="15">
    <location>
        <begin position="25"/>
        <end position="1260"/>
    </location>
</feature>
<dbReference type="PROSITE" id="PS00138">
    <property type="entry name" value="SUBTILASE_SER"/>
    <property type="match status" value="1"/>
</dbReference>
<gene>
    <name evidence="19" type="ORF">CU635_04685</name>
    <name evidence="20" type="ORF">CVD25_00300</name>
</gene>
<evidence type="ECO:0000256" key="9">
    <source>
        <dbReference type="ARBA" id="ARBA00022801"/>
    </source>
</evidence>
<dbReference type="Pfam" id="PF06280">
    <property type="entry name" value="fn3_5"/>
    <property type="match status" value="1"/>
</dbReference>
<dbReference type="InterPro" id="IPR036852">
    <property type="entry name" value="Peptidase_S8/S53_dom_sf"/>
</dbReference>
<evidence type="ECO:0000256" key="2">
    <source>
        <dbReference type="ARBA" id="ARBA00004613"/>
    </source>
</evidence>
<feature type="domain" description="Peptidase S8/S53" evidence="16">
    <location>
        <begin position="184"/>
        <end position="639"/>
    </location>
</feature>
<evidence type="ECO:0000256" key="13">
    <source>
        <dbReference type="PROSITE-ProRule" id="PRU01240"/>
    </source>
</evidence>
<feature type="domain" description="C5a peptidase/Subtilisin-like protease SBT2-like Fn3-like" evidence="18">
    <location>
        <begin position="675"/>
        <end position="810"/>
    </location>
</feature>
<keyword evidence="9 13" id="KW-0378">Hydrolase</keyword>
<dbReference type="InterPro" id="IPR013783">
    <property type="entry name" value="Ig-like_fold"/>
</dbReference>
<dbReference type="Proteomes" id="UP000235114">
    <property type="component" value="Unassembled WGS sequence"/>
</dbReference>
<evidence type="ECO:0000256" key="6">
    <source>
        <dbReference type="ARBA" id="ARBA00022670"/>
    </source>
</evidence>
<feature type="active site" description="Charge relay system" evidence="12 13">
    <location>
        <position position="259"/>
    </location>
</feature>
<proteinExistence type="inferred from homology"/>
<feature type="domain" description="PA" evidence="17">
    <location>
        <begin position="447"/>
        <end position="514"/>
    </location>
</feature>
<evidence type="ECO:0000256" key="12">
    <source>
        <dbReference type="PIRSR" id="PIRSR615500-1"/>
    </source>
</evidence>
<evidence type="ECO:0000256" key="8">
    <source>
        <dbReference type="ARBA" id="ARBA00022737"/>
    </source>
</evidence>
<reference evidence="20 22" key="2">
    <citation type="submission" date="2017-12" db="EMBL/GenBank/DDBJ databases">
        <title>Comparative Functional Genomics of Dry Heat Resistant strains isolated from the Viking Spacecraft.</title>
        <authorList>
            <person name="Seuylemezian A."/>
            <person name="Cooper K."/>
            <person name="Vaishampayan P."/>
        </authorList>
    </citation>
    <scope>NUCLEOTIDE SEQUENCE [LARGE SCALE GENOMIC DNA]</scope>
    <source>
        <strain evidence="20 22">ATCC 29669</strain>
    </source>
</reference>
<comment type="cofactor">
    <cofactor evidence="1">
        <name>Ca(2+)</name>
        <dbReference type="ChEBI" id="CHEBI:29108"/>
    </cofactor>
</comment>
<keyword evidence="7 15" id="KW-0732">Signal</keyword>
<dbReference type="GO" id="GO:0016020">
    <property type="term" value="C:membrane"/>
    <property type="evidence" value="ECO:0007669"/>
    <property type="project" value="InterPro"/>
</dbReference>
<dbReference type="GO" id="GO:0005576">
    <property type="term" value="C:extracellular region"/>
    <property type="evidence" value="ECO:0007669"/>
    <property type="project" value="UniProtKB-SubCell"/>
</dbReference>
<evidence type="ECO:0000256" key="10">
    <source>
        <dbReference type="ARBA" id="ARBA00022825"/>
    </source>
</evidence>
<dbReference type="InterPro" id="IPR022398">
    <property type="entry name" value="Peptidase_S8_His-AS"/>
</dbReference>
<dbReference type="Pfam" id="PF02225">
    <property type="entry name" value="PA"/>
    <property type="match status" value="1"/>
</dbReference>
<dbReference type="SUPFAM" id="SSF52025">
    <property type="entry name" value="PA domain"/>
    <property type="match status" value="1"/>
</dbReference>
<keyword evidence="11" id="KW-0106">Calcium</keyword>
<dbReference type="InterPro" id="IPR023827">
    <property type="entry name" value="Peptidase_S8_Asp-AS"/>
</dbReference>
<keyword evidence="6 13" id="KW-0645">Protease</keyword>
<reference evidence="19 21" key="1">
    <citation type="submission" date="2017-11" db="EMBL/GenBank/DDBJ databases">
        <title>Comparitive Functional Genomics of Dry Heat Resistant strains isolated from the Viking Spacecraft.</title>
        <authorList>
            <person name="Seuylemezian A."/>
            <person name="Cooper K."/>
            <person name="Vaishampayan P."/>
        </authorList>
    </citation>
    <scope>NUCLEOTIDE SEQUENCE [LARGE SCALE GENOMIC DNA]</scope>
    <source>
        <strain evidence="19 21">M4.6</strain>
    </source>
</reference>
<dbReference type="InterPro" id="IPR010435">
    <property type="entry name" value="C5a/SBT2-like_Fn3"/>
</dbReference>